<keyword evidence="2" id="KW-0862">Zinc</keyword>
<dbReference type="Pfam" id="PF04951">
    <property type="entry name" value="Peptidase_M55"/>
    <property type="match status" value="1"/>
</dbReference>
<name>A0A073IQD5_9BACT</name>
<accession>A0A073IQD5</accession>
<keyword evidence="4" id="KW-1185">Reference proteome</keyword>
<dbReference type="CDD" id="cd08663">
    <property type="entry name" value="DAP_dppA_1"/>
    <property type="match status" value="1"/>
</dbReference>
<evidence type="ECO:0000256" key="2">
    <source>
        <dbReference type="PIRSR" id="PIRSR015853-2"/>
    </source>
</evidence>
<dbReference type="GeneID" id="90984077"/>
<reference evidence="3 4" key="1">
    <citation type="submission" date="2014-04" db="EMBL/GenBank/DDBJ databases">
        <title>Draft Genome Sequence of Synergistes jonesii.</title>
        <authorList>
            <person name="Coil D.A."/>
            <person name="Eisen J.A."/>
            <person name="Holland-Moritz H.E."/>
        </authorList>
    </citation>
    <scope>NUCLEOTIDE SEQUENCE [LARGE SCALE GENOMIC DNA]</scope>
    <source>
        <strain evidence="3 4">78-1</strain>
    </source>
</reference>
<dbReference type="EMBL" id="JMKI01000037">
    <property type="protein sequence ID" value="KEJ91800.1"/>
    <property type="molecule type" value="Genomic_DNA"/>
</dbReference>
<dbReference type="Gene3D" id="3.30.1360.130">
    <property type="entry name" value="Dipeptide transport protein"/>
    <property type="match status" value="1"/>
</dbReference>
<sequence length="278" mass="28988">MKIYISSDMEGCTGVVSAAQADPGGQEYSFGRVMQLHDLDAAVKGAFDGGAERVIVNDAHGSMTNVDISRLGRGVRLVSGSPKLLGMMEEVGGCGGAVFLGYHAMAGTEKAVLDHSYDKQTIYSLSVNGRKMGEAGFNALLAGVQDVPVIAVSGDCALCIEAGSLLGENVETIPVKEGLAHAAALCLPPEESCEKIYAGVKRAAEKLKAGEFSPFTMEAPYVLDVGLANTMQADAASLVPGAVRIAPRALRFETEDALELRRVLYSVIASASAQKGAF</sequence>
<dbReference type="InterPro" id="IPR036177">
    <property type="entry name" value="Peptidase_M55_sf"/>
</dbReference>
<feature type="binding site" evidence="2">
    <location>
        <position position="60"/>
    </location>
    <ligand>
        <name>Zn(2+)</name>
        <dbReference type="ChEBI" id="CHEBI:29105"/>
        <label>2</label>
    </ligand>
</feature>
<feature type="binding site" evidence="2">
    <location>
        <position position="10"/>
    </location>
    <ligand>
        <name>Zn(2+)</name>
        <dbReference type="ChEBI" id="CHEBI:29105"/>
        <label>1</label>
    </ligand>
</feature>
<evidence type="ECO:0000313" key="3">
    <source>
        <dbReference type="EMBL" id="KEJ91800.1"/>
    </source>
</evidence>
<evidence type="ECO:0000313" key="4">
    <source>
        <dbReference type="Proteomes" id="UP000027665"/>
    </source>
</evidence>
<dbReference type="STRING" id="2754.EH55_07450"/>
<proteinExistence type="predicted"/>
<dbReference type="AlphaFoldDB" id="A0A073IQD5"/>
<dbReference type="GO" id="GO:0046872">
    <property type="term" value="F:metal ion binding"/>
    <property type="evidence" value="ECO:0007669"/>
    <property type="project" value="UniProtKB-KW"/>
</dbReference>
<evidence type="ECO:0008006" key="5">
    <source>
        <dbReference type="Google" id="ProtNLM"/>
    </source>
</evidence>
<evidence type="ECO:0000256" key="1">
    <source>
        <dbReference type="PIRSR" id="PIRSR015853-1"/>
    </source>
</evidence>
<gene>
    <name evidence="3" type="ORF">EH55_07450</name>
</gene>
<dbReference type="OrthoDB" id="9785420at2"/>
<dbReference type="InterPro" id="IPR027476">
    <property type="entry name" value="DppA_N"/>
</dbReference>
<dbReference type="PIRSF" id="PIRSF015853">
    <property type="entry name" value="Pep_DppA"/>
    <property type="match status" value="1"/>
</dbReference>
<comment type="caution">
    <text evidence="3">The sequence shown here is derived from an EMBL/GenBank/DDBJ whole genome shotgun (WGS) entry which is preliminary data.</text>
</comment>
<feature type="binding site" evidence="2">
    <location>
        <position position="8"/>
    </location>
    <ligand>
        <name>Zn(2+)</name>
        <dbReference type="ChEBI" id="CHEBI:29105"/>
        <label>2</label>
    </ligand>
</feature>
<feature type="binding site" evidence="2">
    <location>
        <position position="103"/>
    </location>
    <ligand>
        <name>Zn(2+)</name>
        <dbReference type="ChEBI" id="CHEBI:29105"/>
        <label>2</label>
    </ligand>
</feature>
<dbReference type="eggNOG" id="COG2362">
    <property type="taxonomic scope" value="Bacteria"/>
</dbReference>
<keyword evidence="2" id="KW-0479">Metal-binding</keyword>
<feature type="binding site" evidence="2">
    <location>
        <position position="8"/>
    </location>
    <ligand>
        <name>Zn(2+)</name>
        <dbReference type="ChEBI" id="CHEBI:29105"/>
        <label>1</label>
    </ligand>
</feature>
<dbReference type="InterPro" id="IPR007035">
    <property type="entry name" value="Peptidase_M55"/>
</dbReference>
<dbReference type="RefSeq" id="WP_037977150.1">
    <property type="nucleotide sequence ID" value="NZ_JMKI01000037.1"/>
</dbReference>
<organism evidence="3 4">
    <name type="scientific">Synergistes jonesii</name>
    <dbReference type="NCBI Taxonomy" id="2754"/>
    <lineage>
        <taxon>Bacteria</taxon>
        <taxon>Thermotogati</taxon>
        <taxon>Synergistota</taxon>
        <taxon>Synergistia</taxon>
        <taxon>Synergistales</taxon>
        <taxon>Synergistaceae</taxon>
        <taxon>Synergistes</taxon>
    </lineage>
</organism>
<dbReference type="Proteomes" id="UP000027665">
    <property type="component" value="Unassembled WGS sequence"/>
</dbReference>
<protein>
    <recommendedName>
        <fullName evidence="5">Peptidase M55</fullName>
    </recommendedName>
</protein>
<dbReference type="SUPFAM" id="SSF63992">
    <property type="entry name" value="Dipeptide transport protein"/>
    <property type="match status" value="1"/>
</dbReference>
<feature type="binding site" evidence="2">
    <location>
        <position position="134"/>
    </location>
    <ligand>
        <name>Zn(2+)</name>
        <dbReference type="ChEBI" id="CHEBI:29105"/>
        <label>2</label>
    </ligand>
</feature>
<dbReference type="Gene3D" id="3.40.50.10780">
    <property type="entry name" value="Dipeptide transport protein"/>
    <property type="match status" value="1"/>
</dbReference>
<feature type="active site" description="Nucleophile" evidence="1">
    <location>
        <position position="115"/>
    </location>
</feature>